<evidence type="ECO:0000256" key="1">
    <source>
        <dbReference type="ARBA" id="ARBA00004123"/>
    </source>
</evidence>
<dbReference type="Gene3D" id="1.10.20.10">
    <property type="entry name" value="Histone, subunit A"/>
    <property type="match status" value="1"/>
</dbReference>
<keyword evidence="3" id="KW-0010">Activator</keyword>
<dbReference type="InterPro" id="IPR009072">
    <property type="entry name" value="Histone-fold"/>
</dbReference>
<dbReference type="FunCoup" id="A0A163LR41">
    <property type="interactions" value="90"/>
</dbReference>
<reference evidence="8" key="1">
    <citation type="submission" date="2016-04" db="EMBL/GenBank/DDBJ databases">
        <authorList>
            <person name="Evans L.H."/>
            <person name="Alamgir A."/>
            <person name="Owens N."/>
            <person name="Weber N.D."/>
            <person name="Virtaneva K."/>
            <person name="Barbian K."/>
            <person name="Babar A."/>
            <person name="Rosenke K."/>
        </authorList>
    </citation>
    <scope>NUCLEOTIDE SEQUENCE [LARGE SCALE GENOMIC DNA]</scope>
    <source>
        <strain evidence="8">CBS 101.48</strain>
    </source>
</reference>
<evidence type="ECO:0000256" key="6">
    <source>
        <dbReference type="ARBA" id="ARBA00061274"/>
    </source>
</evidence>
<dbReference type="GO" id="GO:0046982">
    <property type="term" value="F:protein heterodimerization activity"/>
    <property type="evidence" value="ECO:0007669"/>
    <property type="project" value="InterPro"/>
</dbReference>
<dbReference type="AlphaFoldDB" id="A0A163LR41"/>
<evidence type="ECO:0000313" key="8">
    <source>
        <dbReference type="EMBL" id="SAL95708.1"/>
    </source>
</evidence>
<evidence type="ECO:0000256" key="7">
    <source>
        <dbReference type="SAM" id="MobiDB-lite"/>
    </source>
</evidence>
<dbReference type="SUPFAM" id="SSF47113">
    <property type="entry name" value="Histone-fold"/>
    <property type="match status" value="1"/>
</dbReference>
<protein>
    <recommendedName>
        <fullName evidence="10">Transcription initiation protein SPT3</fullName>
    </recommendedName>
</protein>
<dbReference type="InParanoid" id="A0A163LR41"/>
<dbReference type="STRING" id="4829.A0A163LR41"/>
<evidence type="ECO:0000256" key="4">
    <source>
        <dbReference type="ARBA" id="ARBA00023163"/>
    </source>
</evidence>
<dbReference type="OrthoDB" id="66982at2759"/>
<gene>
    <name evidence="8" type="primary">ABSGL_01049.1 scaffold 1223</name>
</gene>
<evidence type="ECO:0000313" key="9">
    <source>
        <dbReference type="Proteomes" id="UP000078561"/>
    </source>
</evidence>
<dbReference type="CDD" id="cd22926">
    <property type="entry name" value="HFD_SPT3"/>
    <property type="match status" value="1"/>
</dbReference>
<dbReference type="PANTHER" id="PTHR11380:SF16">
    <property type="entry name" value="TRANSCRIPTION INITIATION PROTEIN SPT3 HOMOLOG"/>
    <property type="match status" value="1"/>
</dbReference>
<dbReference type="GO" id="GO:0005634">
    <property type="term" value="C:nucleus"/>
    <property type="evidence" value="ECO:0007669"/>
    <property type="project" value="UniProtKB-SubCell"/>
</dbReference>
<dbReference type="GO" id="GO:0006366">
    <property type="term" value="P:transcription by RNA polymerase II"/>
    <property type="evidence" value="ECO:0007669"/>
    <property type="project" value="InterPro"/>
</dbReference>
<evidence type="ECO:0008006" key="10">
    <source>
        <dbReference type="Google" id="ProtNLM"/>
    </source>
</evidence>
<dbReference type="FunFam" id="1.10.20.10:FF:000023">
    <property type="entry name" value="transcription initiation protein SPT3 homolog"/>
    <property type="match status" value="1"/>
</dbReference>
<dbReference type="InterPro" id="IPR003195">
    <property type="entry name" value="TFIID_TAF13"/>
</dbReference>
<name>A0A163LR41_ABSGL</name>
<feature type="region of interest" description="Disordered" evidence="7">
    <location>
        <begin position="227"/>
        <end position="331"/>
    </location>
</feature>
<keyword evidence="2" id="KW-0805">Transcription regulation</keyword>
<feature type="compositionally biased region" description="Low complexity" evidence="7">
    <location>
        <begin position="259"/>
        <end position="287"/>
    </location>
</feature>
<evidence type="ECO:0000256" key="5">
    <source>
        <dbReference type="ARBA" id="ARBA00023242"/>
    </source>
</evidence>
<dbReference type="Proteomes" id="UP000078561">
    <property type="component" value="Unassembled WGS sequence"/>
</dbReference>
<dbReference type="GO" id="GO:0003712">
    <property type="term" value="F:transcription coregulator activity"/>
    <property type="evidence" value="ECO:0007669"/>
    <property type="project" value="TreeGrafter"/>
</dbReference>
<organism evidence="8">
    <name type="scientific">Absidia glauca</name>
    <name type="common">Pin mould</name>
    <dbReference type="NCBI Taxonomy" id="4829"/>
    <lineage>
        <taxon>Eukaryota</taxon>
        <taxon>Fungi</taxon>
        <taxon>Fungi incertae sedis</taxon>
        <taxon>Mucoromycota</taxon>
        <taxon>Mucoromycotina</taxon>
        <taxon>Mucoromycetes</taxon>
        <taxon>Mucorales</taxon>
        <taxon>Cunninghamellaceae</taxon>
        <taxon>Absidia</taxon>
    </lineage>
</organism>
<dbReference type="GO" id="GO:0006357">
    <property type="term" value="P:regulation of transcription by RNA polymerase II"/>
    <property type="evidence" value="ECO:0007669"/>
    <property type="project" value="UniProtKB-ARBA"/>
</dbReference>
<dbReference type="EMBL" id="LT550481">
    <property type="protein sequence ID" value="SAL95708.1"/>
    <property type="molecule type" value="Genomic_DNA"/>
</dbReference>
<dbReference type="Pfam" id="PF02269">
    <property type="entry name" value="TFIID-18kDa"/>
    <property type="match status" value="1"/>
</dbReference>
<dbReference type="GO" id="GO:0000124">
    <property type="term" value="C:SAGA complex"/>
    <property type="evidence" value="ECO:0007669"/>
    <property type="project" value="TreeGrafter"/>
</dbReference>
<proteinExistence type="inferred from homology"/>
<evidence type="ECO:0000256" key="3">
    <source>
        <dbReference type="ARBA" id="ARBA00023159"/>
    </source>
</evidence>
<comment type="similarity">
    <text evidence="6">Belongs to the SPT3 family.</text>
</comment>
<keyword evidence="5" id="KW-0539">Nucleus</keyword>
<sequence length="360" mass="40648">MMFVFGEVSDPLQETTTLVEDIIRSQVIEIVIQASAQASRRNSRYLNAEDLIFLMRHDRAKVNRLRSFLSWKDVRKNTKDGSGDPVEDMMEDTNAGKDGKLYRSIIKLSWELVNQFSDVIVKPNNPEDESDDEDELEAYNDSIQRLRHADEVTKAMTREEYVHYSECRQASFTYRKGKRFREWANVSAFVEVKPNDDIVDSLGFLTYEMVSKLTAMALQIKRDLMEADGKKEEEGSAGNKRKRDGEEDGEQLKKEQKVDGSATGTTLSTLDSTSSTAAAVTPGSVVAETETPHSSTAKDSPQETKNKDDEEGSGLFSLPSTEQTPLQPEHIHEAFRRLQQSPQPIKNFRGGLVRTRISLI</sequence>
<evidence type="ECO:0000256" key="2">
    <source>
        <dbReference type="ARBA" id="ARBA00023015"/>
    </source>
</evidence>
<keyword evidence="4" id="KW-0804">Transcription</keyword>
<keyword evidence="9" id="KW-1185">Reference proteome</keyword>
<accession>A0A163LR41</accession>
<comment type="subcellular location">
    <subcellularLocation>
        <location evidence="1">Nucleus</location>
    </subcellularLocation>
</comment>
<dbReference type="OMA" id="QFQIDAP"/>
<dbReference type="PANTHER" id="PTHR11380">
    <property type="entry name" value="TRANSCRIPTION INITIATION FACTOR TFIID/SUPT3-RELATED"/>
    <property type="match status" value="1"/>
</dbReference>